<dbReference type="Pfam" id="PF01416">
    <property type="entry name" value="PseudoU_synth_1"/>
    <property type="match status" value="1"/>
</dbReference>
<gene>
    <name evidence="6" type="ORF">MHUMG1_02411</name>
</gene>
<feature type="compositionally biased region" description="Basic and acidic residues" evidence="4">
    <location>
        <begin position="21"/>
        <end position="32"/>
    </location>
</feature>
<dbReference type="SUPFAM" id="SSF55120">
    <property type="entry name" value="Pseudouridine synthase"/>
    <property type="match status" value="1"/>
</dbReference>
<dbReference type="GO" id="GO:0003723">
    <property type="term" value="F:RNA binding"/>
    <property type="evidence" value="ECO:0007669"/>
    <property type="project" value="InterPro"/>
</dbReference>
<dbReference type="CDD" id="cd02569">
    <property type="entry name" value="PseudoU_synth_ScPus3"/>
    <property type="match status" value="1"/>
</dbReference>
<feature type="region of interest" description="Disordered" evidence="4">
    <location>
        <begin position="651"/>
        <end position="762"/>
    </location>
</feature>
<dbReference type="AlphaFoldDB" id="A0A9P8MFV7"/>
<dbReference type="PANTHER" id="PTHR11142:SF5">
    <property type="entry name" value="TRNA PSEUDOURIDINE(38_39) SYNTHASE"/>
    <property type="match status" value="1"/>
</dbReference>
<dbReference type="GO" id="GO:0005737">
    <property type="term" value="C:cytoplasm"/>
    <property type="evidence" value="ECO:0007669"/>
    <property type="project" value="TreeGrafter"/>
</dbReference>
<feature type="compositionally biased region" description="Basic and acidic residues" evidence="4">
    <location>
        <begin position="686"/>
        <end position="702"/>
    </location>
</feature>
<dbReference type="InterPro" id="IPR001406">
    <property type="entry name" value="PsdUridine_synth_TruA"/>
</dbReference>
<evidence type="ECO:0000256" key="3">
    <source>
        <dbReference type="ARBA" id="ARBA00023235"/>
    </source>
</evidence>
<feature type="region of interest" description="Disordered" evidence="4">
    <location>
        <begin position="21"/>
        <end position="71"/>
    </location>
</feature>
<reference evidence="6 7" key="1">
    <citation type="submission" date="2020-07" db="EMBL/GenBank/DDBJ databases">
        <title>Metarhizium humberi genome.</title>
        <authorList>
            <person name="Lysoe E."/>
        </authorList>
    </citation>
    <scope>NUCLEOTIDE SEQUENCE [LARGE SCALE GENOMIC DNA]</scope>
    <source>
        <strain evidence="6 7">ESALQ1638</strain>
    </source>
</reference>
<evidence type="ECO:0000256" key="1">
    <source>
        <dbReference type="ARBA" id="ARBA00009375"/>
    </source>
</evidence>
<feature type="compositionally biased region" description="Gly residues" evidence="4">
    <location>
        <begin position="703"/>
        <end position="718"/>
    </location>
</feature>
<evidence type="ECO:0000256" key="4">
    <source>
        <dbReference type="SAM" id="MobiDB-lite"/>
    </source>
</evidence>
<evidence type="ECO:0000313" key="7">
    <source>
        <dbReference type="Proteomes" id="UP000764110"/>
    </source>
</evidence>
<dbReference type="Gene3D" id="3.30.70.660">
    <property type="entry name" value="Pseudouridine synthase I, catalytic domain, C-terminal subdomain"/>
    <property type="match status" value="1"/>
</dbReference>
<sequence>MSGETNYNSWTKTGLIQRLKELESELKKRPEAPKAVSAPEDEPLGAMATTMSDDMAGPAKKTKAPKTKRRMDPSRYSTRFIALKLAYLGKNYGGFEFQAMGNQPSIEEELWNALTRACLIFPEDERIVQFDCCEYSKCGRTDRGVSAFGQVIGLKVRSNRPLPKMRAETDVAAAEDIVLADADPQGVKQAEEEVEAQEEEKSFDDIHDELCYPRILNRLLPDDIRILAWCPSPPPDFSARFSCRERQYRYFFTQPAFAPDPTSLDLSGASKPPKAGWLDIDAMRDAAKRYEGEHDFRNFCKIDPAKQITNFHRRIFESDIVEVQDAGSVMPYLQTPGFSSPGLEGSGPYPKVYYFHVRGSAFLWHQIRHMVAILFLVGQGLEPPTVVSELLDTAKNPGRPSYVMADEVPLVLWDCIFPDLSETDYTAADAPSNREDCMKWIYVGEEYSPNKFGQFGVMDSLWQTWRGHKMDELLSSQLLQLISGQGKSQDMAEGPQSNRRANASARVFEGGNSGRLGGRYVPVMKKEVLQSPEEQNDRIKKKGASSFVHLFYIPFRGLVQTLPRTPPDRLDNPPLGQQPREDNHDILLPFHHHNKIVPHFEPDERLVHENVLNLLCGNEPRRRASEIRRRRLCRLHAQPPQHEEALMRVQPQTKHVQGHNCPGEQQAQRNGGGDSGQELSRGRARVAIEKEPYSLQGEEGRRPGGGGGGLRGGKGTGGPAAVQQERGREGEEDAGHEEEQAEDAQGERARRQRRDGKFGGCG</sequence>
<dbReference type="Proteomes" id="UP000764110">
    <property type="component" value="Unassembled WGS sequence"/>
</dbReference>
<dbReference type="EMBL" id="JACEFI010000003">
    <property type="protein sequence ID" value="KAH0599623.1"/>
    <property type="molecule type" value="Genomic_DNA"/>
</dbReference>
<protein>
    <recommendedName>
        <fullName evidence="5">Pseudouridine synthase I TruA alpha/beta domain-containing protein</fullName>
    </recommendedName>
</protein>
<feature type="domain" description="Pseudouridine synthase I TruA alpha/beta" evidence="5">
    <location>
        <begin position="286"/>
        <end position="418"/>
    </location>
</feature>
<feature type="compositionally biased region" description="Basic residues" evidence="4">
    <location>
        <begin position="60"/>
        <end position="69"/>
    </location>
</feature>
<dbReference type="InterPro" id="IPR020103">
    <property type="entry name" value="PsdUridine_synth_cat_dom_sf"/>
</dbReference>
<accession>A0A9P8MFV7</accession>
<feature type="compositionally biased region" description="Acidic residues" evidence="4">
    <location>
        <begin position="730"/>
        <end position="744"/>
    </location>
</feature>
<evidence type="ECO:0000313" key="6">
    <source>
        <dbReference type="EMBL" id="KAH0599623.1"/>
    </source>
</evidence>
<keyword evidence="2" id="KW-0819">tRNA processing</keyword>
<keyword evidence="3" id="KW-0413">Isomerase</keyword>
<dbReference type="HAMAP" id="MF_00171">
    <property type="entry name" value="TruA"/>
    <property type="match status" value="1"/>
</dbReference>
<proteinExistence type="inferred from homology"/>
<dbReference type="GO" id="GO:0031119">
    <property type="term" value="P:tRNA pseudouridine synthesis"/>
    <property type="evidence" value="ECO:0007669"/>
    <property type="project" value="TreeGrafter"/>
</dbReference>
<comment type="caution">
    <text evidence="6">The sequence shown here is derived from an EMBL/GenBank/DDBJ whole genome shotgun (WGS) entry which is preliminary data.</text>
</comment>
<dbReference type="InterPro" id="IPR020095">
    <property type="entry name" value="PsdUridine_synth_TruA_C"/>
</dbReference>
<keyword evidence="7" id="KW-1185">Reference proteome</keyword>
<comment type="similarity">
    <text evidence="1">Belongs to the tRNA pseudouridine synthase TruA family.</text>
</comment>
<dbReference type="Gene3D" id="3.30.70.580">
    <property type="entry name" value="Pseudouridine synthase I, catalytic domain, N-terminal subdomain"/>
    <property type="match status" value="1"/>
</dbReference>
<dbReference type="NCBIfam" id="TIGR00071">
    <property type="entry name" value="hisT_truA"/>
    <property type="match status" value="1"/>
</dbReference>
<dbReference type="InterPro" id="IPR020094">
    <property type="entry name" value="TruA/RsuA/RluB/E/F_N"/>
</dbReference>
<evidence type="ECO:0000259" key="5">
    <source>
        <dbReference type="Pfam" id="PF01416"/>
    </source>
</evidence>
<organism evidence="6 7">
    <name type="scientific">Metarhizium humberi</name>
    <dbReference type="NCBI Taxonomy" id="2596975"/>
    <lineage>
        <taxon>Eukaryota</taxon>
        <taxon>Fungi</taxon>
        <taxon>Dikarya</taxon>
        <taxon>Ascomycota</taxon>
        <taxon>Pezizomycotina</taxon>
        <taxon>Sordariomycetes</taxon>
        <taxon>Hypocreomycetidae</taxon>
        <taxon>Hypocreales</taxon>
        <taxon>Clavicipitaceae</taxon>
        <taxon>Metarhizium</taxon>
    </lineage>
</organism>
<dbReference type="PANTHER" id="PTHR11142">
    <property type="entry name" value="PSEUDOURIDYLATE SYNTHASE"/>
    <property type="match status" value="1"/>
</dbReference>
<dbReference type="InterPro" id="IPR041707">
    <property type="entry name" value="Pus3-like"/>
</dbReference>
<evidence type="ECO:0000256" key="2">
    <source>
        <dbReference type="ARBA" id="ARBA00022694"/>
    </source>
</evidence>
<dbReference type="InterPro" id="IPR020097">
    <property type="entry name" value="PsdUridine_synth_TruA_a/b_dom"/>
</dbReference>
<dbReference type="GO" id="GO:1990481">
    <property type="term" value="P:mRNA pseudouridine synthesis"/>
    <property type="evidence" value="ECO:0007669"/>
    <property type="project" value="TreeGrafter"/>
</dbReference>
<name>A0A9P8MFV7_9HYPO</name>
<dbReference type="GO" id="GO:0009982">
    <property type="term" value="F:pseudouridine synthase activity"/>
    <property type="evidence" value="ECO:0007669"/>
    <property type="project" value="InterPro"/>
</dbReference>
<dbReference type="GO" id="GO:0005634">
    <property type="term" value="C:nucleus"/>
    <property type="evidence" value="ECO:0007669"/>
    <property type="project" value="TreeGrafter"/>
</dbReference>